<evidence type="ECO:0000313" key="2">
    <source>
        <dbReference type="Proteomes" id="UP000011939"/>
    </source>
</evidence>
<gene>
    <name evidence="1" type="ORF">CSUNSWCD_296</name>
</gene>
<protein>
    <submittedName>
        <fullName evidence="1">Uncharacterized protein</fullName>
    </submittedName>
</protein>
<dbReference type="AlphaFoldDB" id="M5ISB9"/>
<accession>M5ISB9</accession>
<dbReference type="EMBL" id="AMZQ01000001">
    <property type="protein sequence ID" value="EKU12356.1"/>
    <property type="molecule type" value="Genomic_DNA"/>
</dbReference>
<dbReference type="STRING" id="1244083.CSUNSWCD_296"/>
<comment type="caution">
    <text evidence="1">The sequence shown here is derived from an EMBL/GenBank/DDBJ whole genome shotgun (WGS) entry which is preliminary data.</text>
</comment>
<dbReference type="PATRIC" id="fig|1244083.3.peg.300"/>
<proteinExistence type="predicted"/>
<evidence type="ECO:0000313" key="1">
    <source>
        <dbReference type="EMBL" id="EKU12356.1"/>
    </source>
</evidence>
<dbReference type="Proteomes" id="UP000011939">
    <property type="component" value="Unassembled WGS sequence"/>
</dbReference>
<name>M5ISB9_9BACT</name>
<organism evidence="1 2">
    <name type="scientific">Campylobacter showae CSUNSWCD</name>
    <dbReference type="NCBI Taxonomy" id="1244083"/>
    <lineage>
        <taxon>Bacteria</taxon>
        <taxon>Pseudomonadati</taxon>
        <taxon>Campylobacterota</taxon>
        <taxon>Epsilonproteobacteria</taxon>
        <taxon>Campylobacterales</taxon>
        <taxon>Campylobacteraceae</taxon>
        <taxon>Campylobacter</taxon>
    </lineage>
</organism>
<sequence length="67" mass="7165">MIHGFGCVAASNLTQILQAFASIKIISSKRRGKSSNLKLNLSSASKSGLPKKQAKRGIFMICSVEIV</sequence>
<reference evidence="1 2" key="1">
    <citation type="journal article" date="2013" name="Genome Announc.">
        <title>Genome Sequence of Campylobacter showae UNSWCD, Isolated from a Patient with Crohn's Disease.</title>
        <authorList>
            <person name="Tay A.P."/>
            <person name="Kaakoush N.O."/>
            <person name="Deshpande N.P."/>
            <person name="Chen Z."/>
            <person name="Mitchell H."/>
            <person name="Wilkins M.R."/>
        </authorList>
    </citation>
    <scope>NUCLEOTIDE SEQUENCE [LARGE SCALE GENOMIC DNA]</scope>
    <source>
        <strain evidence="1 2">CSUNSWCD</strain>
    </source>
</reference>